<keyword evidence="5 8" id="KW-0408">Iron</keyword>
<evidence type="ECO:0000256" key="2">
    <source>
        <dbReference type="ARBA" id="ARBA00022448"/>
    </source>
</evidence>
<keyword evidence="6 8" id="KW-0411">Iron-sulfur</keyword>
<dbReference type="Pfam" id="PF13370">
    <property type="entry name" value="Fer4_13"/>
    <property type="match status" value="1"/>
</dbReference>
<evidence type="ECO:0000256" key="7">
    <source>
        <dbReference type="ARBA" id="ARBA00023291"/>
    </source>
</evidence>
<dbReference type="RefSeq" id="WP_141004281.1">
    <property type="nucleotide sequence ID" value="NZ_BAAAOR010000011.1"/>
</dbReference>
<dbReference type="PROSITE" id="PS51379">
    <property type="entry name" value="4FE4S_FER_2"/>
    <property type="match status" value="1"/>
</dbReference>
<comment type="function">
    <text evidence="8">Ferredoxins are iron-sulfur proteins that transfer electrons in a wide variety of metabolic reactions.</text>
</comment>
<feature type="domain" description="4Fe-4S ferredoxin-type" evidence="9">
    <location>
        <begin position="1"/>
        <end position="29"/>
    </location>
</feature>
<dbReference type="Proteomes" id="UP001500842">
    <property type="component" value="Unassembled WGS sequence"/>
</dbReference>
<evidence type="ECO:0000256" key="5">
    <source>
        <dbReference type="ARBA" id="ARBA00023004"/>
    </source>
</evidence>
<comment type="caution">
    <text evidence="10">The sequence shown here is derived from an EMBL/GenBank/DDBJ whole genome shotgun (WGS) entry which is preliminary data.</text>
</comment>
<dbReference type="InterPro" id="IPR051269">
    <property type="entry name" value="Fe-S_cluster_ET"/>
</dbReference>
<dbReference type="InterPro" id="IPR001080">
    <property type="entry name" value="3Fe4S_ferredoxin"/>
</dbReference>
<keyword evidence="11" id="KW-1185">Reference proteome</keyword>
<dbReference type="SUPFAM" id="SSF54862">
    <property type="entry name" value="4Fe-4S ferredoxins"/>
    <property type="match status" value="1"/>
</dbReference>
<dbReference type="EMBL" id="BAAAOR010000011">
    <property type="protein sequence ID" value="GAA1510908.1"/>
    <property type="molecule type" value="Genomic_DNA"/>
</dbReference>
<reference evidence="10 11" key="1">
    <citation type="journal article" date="2019" name="Int. J. Syst. Evol. Microbiol.">
        <title>The Global Catalogue of Microorganisms (GCM) 10K type strain sequencing project: providing services to taxonomists for standard genome sequencing and annotation.</title>
        <authorList>
            <consortium name="The Broad Institute Genomics Platform"/>
            <consortium name="The Broad Institute Genome Sequencing Center for Infectious Disease"/>
            <person name="Wu L."/>
            <person name="Ma J."/>
        </authorList>
    </citation>
    <scope>NUCLEOTIDE SEQUENCE [LARGE SCALE GENOMIC DNA]</scope>
    <source>
        <strain evidence="10 11">JCM 14942</strain>
    </source>
</reference>
<accession>A0ABN2A531</accession>
<keyword evidence="4 8" id="KW-0249">Electron transport</keyword>
<dbReference type="Gene3D" id="3.30.70.20">
    <property type="match status" value="1"/>
</dbReference>
<keyword evidence="2 8" id="KW-0813">Transport</keyword>
<evidence type="ECO:0000256" key="1">
    <source>
        <dbReference type="ARBA" id="ARBA00001927"/>
    </source>
</evidence>
<evidence type="ECO:0000256" key="4">
    <source>
        <dbReference type="ARBA" id="ARBA00022982"/>
    </source>
</evidence>
<proteinExistence type="predicted"/>
<sequence length="64" mass="6894">MKIDIDFERCCGAGQCVLAAPEVFDQSDETGLVILLDIEPADHLHDGVREAALACPAQCITVHE</sequence>
<dbReference type="PANTHER" id="PTHR36923">
    <property type="entry name" value="FERREDOXIN"/>
    <property type="match status" value="1"/>
</dbReference>
<name>A0ABN2A531_9ACTN</name>
<organism evidence="10 11">
    <name type="scientific">Nocardioides humi</name>
    <dbReference type="NCBI Taxonomy" id="449461"/>
    <lineage>
        <taxon>Bacteria</taxon>
        <taxon>Bacillati</taxon>
        <taxon>Actinomycetota</taxon>
        <taxon>Actinomycetes</taxon>
        <taxon>Propionibacteriales</taxon>
        <taxon>Nocardioidaceae</taxon>
        <taxon>Nocardioides</taxon>
    </lineage>
</organism>
<evidence type="ECO:0000259" key="9">
    <source>
        <dbReference type="PROSITE" id="PS51379"/>
    </source>
</evidence>
<evidence type="ECO:0000256" key="6">
    <source>
        <dbReference type="ARBA" id="ARBA00023014"/>
    </source>
</evidence>
<keyword evidence="3 8" id="KW-0479">Metal-binding</keyword>
<evidence type="ECO:0000256" key="3">
    <source>
        <dbReference type="ARBA" id="ARBA00022723"/>
    </source>
</evidence>
<dbReference type="InterPro" id="IPR017896">
    <property type="entry name" value="4Fe4S_Fe-S-bd"/>
</dbReference>
<keyword evidence="7" id="KW-0003">3Fe-4S</keyword>
<protein>
    <recommendedName>
        <fullName evidence="8">Ferredoxin</fullName>
    </recommendedName>
</protein>
<evidence type="ECO:0000313" key="10">
    <source>
        <dbReference type="EMBL" id="GAA1510908.1"/>
    </source>
</evidence>
<evidence type="ECO:0000313" key="11">
    <source>
        <dbReference type="Proteomes" id="UP001500842"/>
    </source>
</evidence>
<dbReference type="PANTHER" id="PTHR36923:SF3">
    <property type="entry name" value="FERREDOXIN"/>
    <property type="match status" value="1"/>
</dbReference>
<evidence type="ECO:0000256" key="8">
    <source>
        <dbReference type="RuleBase" id="RU368020"/>
    </source>
</evidence>
<gene>
    <name evidence="10" type="ORF">GCM10009788_14100</name>
</gene>
<dbReference type="PRINTS" id="PR00352">
    <property type="entry name" value="3FE4SFRDOXIN"/>
</dbReference>
<comment type="cofactor">
    <cofactor evidence="1">
        <name>[3Fe-4S] cluster</name>
        <dbReference type="ChEBI" id="CHEBI:21137"/>
    </cofactor>
</comment>